<dbReference type="CDD" id="cd02775">
    <property type="entry name" value="MopB_CT"/>
    <property type="match status" value="1"/>
</dbReference>
<reference evidence="6 7" key="1">
    <citation type="journal article" date="2014" name="PLoS Genet.">
        <title>Phylogenetically driven sequencing of extremely halophilic archaea reveals strategies for static and dynamic osmo-response.</title>
        <authorList>
            <person name="Becker E.A."/>
            <person name="Seitzer P.M."/>
            <person name="Tritt A."/>
            <person name="Larsen D."/>
            <person name="Krusor M."/>
            <person name="Yao A.I."/>
            <person name="Wu D."/>
            <person name="Madern D."/>
            <person name="Eisen J.A."/>
            <person name="Darling A.E."/>
            <person name="Facciotti M.T."/>
        </authorList>
    </citation>
    <scope>NUCLEOTIDE SEQUENCE [LARGE SCALE GENOMIC DNA]</scope>
    <source>
        <strain evidence="6 7">JCM 10879</strain>
    </source>
</reference>
<proteinExistence type="predicted"/>
<comment type="caution">
    <text evidence="6">The sequence shown here is derived from an EMBL/GenBank/DDBJ whole genome shotgun (WGS) entry which is preliminary data.</text>
</comment>
<dbReference type="PATRIC" id="fig|1227454.3.peg.352"/>
<evidence type="ECO:0000256" key="1">
    <source>
        <dbReference type="ARBA" id="ARBA00022723"/>
    </source>
</evidence>
<evidence type="ECO:0000313" key="6">
    <source>
        <dbReference type="EMBL" id="EMA45967.1"/>
    </source>
</evidence>
<protein>
    <submittedName>
        <fullName evidence="6">Molybdopterin oxidoreductase</fullName>
    </submittedName>
</protein>
<keyword evidence="7" id="KW-1185">Reference proteome</keyword>
<sequence>MTDRERTTVDGPAEGDADLEDGLLSRRFVLKTGAAASTAALAGCGDLLTEEDEAAELNPFEEYPDRDWEGHYRDVWDVDDSYMLMCRPNDTHHCYLEASVKNGTVTRLGPSMNYGGAEDLYGNEASDRWDPRVCQKGLAMIERFYGDRRVQAPMIREGFREWVDDGFPRDDDGSMPEEYAQRGEDSWYEADWDEAYEYAAEAILEIAEHYSGDDGQEMLLEQGYDERVVEEAQGAGTRCMKFRGGMPLLGPIALFGQYRFANSMALTDHHVRGVDEDDALGSVGGDNYSFHTDLPPGHPLVTGQQTVDFDLANVEYADNIVLCGMNWIATKMADSHWLSEARMKGANVTGIFTDYNSTSYMCDELVVVRPGSDPALFLGVAREIMDNEWYDEEFVRSNTDLPLLIRMDDGEHLRASDLFDDYELADLERTNVASEADHPAPPRGDVADQYITPEQREAWDDFVVHDEDAGEFRAVHREEVGDEFDVSATLEGSWEVDIDGETVEVRPLFDLIYEHLEETWDAESVAEVTGTEPSAVESLAEGFADNQEQTLLITGMGPNQYFNGDQKDRTAFLVASLTSNIGLHSGNIGSYAGNYRAAMLNGIPRFHLEDPFDPELDPDATPDVDGRLTMESMHFYSHLDQPLEIEGEYHMGDTHMNTPTKFFWVAGSNSILGNAKGSYKIIEGMLRNGNIEAFFTNEWWWTQTCEYSDIVFPIDSWAEQHVYDMTASVTNPFLTVYPEGGIDRIYDTRHDAQVYKGVAEELADRLDEPRFAELWEFIDEDEYQAKPYLQRILDDSNMTKGYDVEELIDRAEEGQPVPMMGGSYPNRRGGRQIDEDEPWYTRTGRLEFFREEEPFHETGENIPVFREPVDGTRYRPNVLVDDSDHPLIDPDTPDDLGWDDDRVDDAEARQVRNEVLSVDELLDTQHPLQDIDSDFQYSYMTPKYRHGAHTFANALPNIAVWWGPFGDRDREDDRKPYFGEGYVEMNPEDAQEEGFEDGDYVWVDADPADRPYPGHEDDPDDYTEYARALMRVRYQPAMPRGVTRSWFNLNQASHGTVEATPDREGLAKNEETDYVSLYRRGGHQSMTRTWLRPTLLTDEMNRKDLMGQSIGQGFAPDIHCANGAPRESFVKFEKEGDAGEDGDGLWRPAELGLRPGYEDDSMERYLSGDYLSTGDD</sequence>
<keyword evidence="2" id="KW-0408">Iron</keyword>
<dbReference type="GO" id="GO:0046872">
    <property type="term" value="F:metal ion binding"/>
    <property type="evidence" value="ECO:0007669"/>
    <property type="project" value="UniProtKB-KW"/>
</dbReference>
<dbReference type="PANTHER" id="PTHR43742">
    <property type="entry name" value="TRIMETHYLAMINE-N-OXIDE REDUCTASE"/>
    <property type="match status" value="1"/>
</dbReference>
<dbReference type="InterPro" id="IPR006656">
    <property type="entry name" value="Mopterin_OxRdtase"/>
</dbReference>
<dbReference type="InterPro" id="IPR009010">
    <property type="entry name" value="Asp_de-COase-like_dom_sf"/>
</dbReference>
<evidence type="ECO:0000256" key="4">
    <source>
        <dbReference type="SAM" id="MobiDB-lite"/>
    </source>
</evidence>
<gene>
    <name evidence="6" type="ORF">C446_01773</name>
</gene>
<organism evidence="6 7">
    <name type="scientific">Halobiforma nitratireducens JCM 10879</name>
    <dbReference type="NCBI Taxonomy" id="1227454"/>
    <lineage>
        <taxon>Archaea</taxon>
        <taxon>Methanobacteriati</taxon>
        <taxon>Methanobacteriota</taxon>
        <taxon>Stenosarchaea group</taxon>
        <taxon>Halobacteria</taxon>
        <taxon>Halobacteriales</taxon>
        <taxon>Natrialbaceae</taxon>
        <taxon>Halobiforma</taxon>
    </lineage>
</organism>
<dbReference type="InterPro" id="IPR050612">
    <property type="entry name" value="Prok_Mopterin_Oxidored"/>
</dbReference>
<dbReference type="Proteomes" id="UP000011607">
    <property type="component" value="Unassembled WGS sequence"/>
</dbReference>
<dbReference type="PANTHER" id="PTHR43742:SF6">
    <property type="entry name" value="OXIDOREDUCTASE YYAE-RELATED"/>
    <property type="match status" value="1"/>
</dbReference>
<evidence type="ECO:0000313" key="7">
    <source>
        <dbReference type="Proteomes" id="UP000011607"/>
    </source>
</evidence>
<dbReference type="InterPro" id="IPR006311">
    <property type="entry name" value="TAT_signal"/>
</dbReference>
<feature type="region of interest" description="Disordered" evidence="4">
    <location>
        <begin position="815"/>
        <end position="834"/>
    </location>
</feature>
<keyword evidence="3" id="KW-0411">Iron-sulfur</keyword>
<dbReference type="SUPFAM" id="SSF53706">
    <property type="entry name" value="Formate dehydrogenase/DMSO reductase, domains 1-3"/>
    <property type="match status" value="1"/>
</dbReference>
<dbReference type="Gene3D" id="2.40.40.20">
    <property type="match status" value="1"/>
</dbReference>
<dbReference type="EMBL" id="AOMA01000012">
    <property type="protein sequence ID" value="EMA45967.1"/>
    <property type="molecule type" value="Genomic_DNA"/>
</dbReference>
<dbReference type="SUPFAM" id="SSF50692">
    <property type="entry name" value="ADC-like"/>
    <property type="match status" value="1"/>
</dbReference>
<feature type="region of interest" description="Disordered" evidence="4">
    <location>
        <begin position="1135"/>
        <end position="1160"/>
    </location>
</feature>
<feature type="domain" description="Molybdopterin oxidoreductase" evidence="5">
    <location>
        <begin position="282"/>
        <end position="760"/>
    </location>
</feature>
<name>M0MJU8_9EURY</name>
<dbReference type="AlphaFoldDB" id="M0MJU8"/>
<dbReference type="OrthoDB" id="23466at2157"/>
<dbReference type="PROSITE" id="PS51318">
    <property type="entry name" value="TAT"/>
    <property type="match status" value="1"/>
</dbReference>
<dbReference type="Gene3D" id="3.40.50.12440">
    <property type="match status" value="3"/>
</dbReference>
<dbReference type="RefSeq" id="WP_006671327.1">
    <property type="nucleotide sequence ID" value="NZ_AOMA01000012.1"/>
</dbReference>
<evidence type="ECO:0000256" key="3">
    <source>
        <dbReference type="ARBA" id="ARBA00023014"/>
    </source>
</evidence>
<keyword evidence="1" id="KW-0479">Metal-binding</keyword>
<dbReference type="GO" id="GO:0051536">
    <property type="term" value="F:iron-sulfur cluster binding"/>
    <property type="evidence" value="ECO:0007669"/>
    <property type="project" value="UniProtKB-KW"/>
</dbReference>
<dbReference type="STRING" id="1227454.C446_01773"/>
<dbReference type="Pfam" id="PF00384">
    <property type="entry name" value="Molybdopterin"/>
    <property type="match status" value="1"/>
</dbReference>
<accession>M0MJU8</accession>
<dbReference type="GO" id="GO:0016491">
    <property type="term" value="F:oxidoreductase activity"/>
    <property type="evidence" value="ECO:0007669"/>
    <property type="project" value="InterPro"/>
</dbReference>
<evidence type="ECO:0000256" key="2">
    <source>
        <dbReference type="ARBA" id="ARBA00023004"/>
    </source>
</evidence>
<dbReference type="eggNOG" id="arCOG01497">
    <property type="taxonomic scope" value="Archaea"/>
</dbReference>
<evidence type="ECO:0000259" key="5">
    <source>
        <dbReference type="Pfam" id="PF00384"/>
    </source>
</evidence>